<dbReference type="Proteomes" id="UP000321720">
    <property type="component" value="Unassembled WGS sequence"/>
</dbReference>
<proteinExistence type="predicted"/>
<dbReference type="AlphaFoldDB" id="A0A511JC83"/>
<keyword evidence="1" id="KW-1133">Transmembrane helix</keyword>
<sequence>MHGLGVVAIVALVVVLVVVACLWLSRTSTLARRVGAFRCRLRGVDGHGWSSGVAQYGADRLYWWRHWSLAPRPARRWERSGLAIVDRRPSTEDPGLLAVTCQGRSGGRDVEVTLAMSPEAFAGLTSWIEATPLRVGSVI</sequence>
<dbReference type="RefSeq" id="WP_186812678.1">
    <property type="nucleotide sequence ID" value="NZ_BJWG01000010.1"/>
</dbReference>
<gene>
    <name evidence="2" type="ORF">CCO02nite_22520</name>
</gene>
<dbReference type="InterPro" id="IPR019675">
    <property type="entry name" value="DUF2550"/>
</dbReference>
<dbReference type="EMBL" id="BJWG01000010">
    <property type="protein sequence ID" value="GEL95594.1"/>
    <property type="molecule type" value="Genomic_DNA"/>
</dbReference>
<dbReference type="Pfam" id="PF10739">
    <property type="entry name" value="DUF2550"/>
    <property type="match status" value="1"/>
</dbReference>
<keyword evidence="1" id="KW-0812">Transmembrane</keyword>
<evidence type="ECO:0000256" key="1">
    <source>
        <dbReference type="SAM" id="Phobius"/>
    </source>
</evidence>
<accession>A0A511JC83</accession>
<keyword evidence="1" id="KW-0472">Membrane</keyword>
<name>A0A511JC83_9CELL</name>
<protein>
    <recommendedName>
        <fullName evidence="4">DUF2550 domain-containing protein</fullName>
    </recommendedName>
</protein>
<comment type="caution">
    <text evidence="2">The sequence shown here is derived from an EMBL/GenBank/DDBJ whole genome shotgun (WGS) entry which is preliminary data.</text>
</comment>
<reference evidence="2 3" key="1">
    <citation type="submission" date="2019-07" db="EMBL/GenBank/DDBJ databases">
        <title>Whole genome shotgun sequence of Cellulomonas composti NBRC 100758.</title>
        <authorList>
            <person name="Hosoyama A."/>
            <person name="Uohara A."/>
            <person name="Ohji S."/>
            <person name="Ichikawa N."/>
        </authorList>
    </citation>
    <scope>NUCLEOTIDE SEQUENCE [LARGE SCALE GENOMIC DNA]</scope>
    <source>
        <strain evidence="2 3">NBRC 100758</strain>
    </source>
</reference>
<evidence type="ECO:0008006" key="4">
    <source>
        <dbReference type="Google" id="ProtNLM"/>
    </source>
</evidence>
<feature type="transmembrane region" description="Helical" evidence="1">
    <location>
        <begin position="6"/>
        <end position="24"/>
    </location>
</feature>
<evidence type="ECO:0000313" key="2">
    <source>
        <dbReference type="EMBL" id="GEL95594.1"/>
    </source>
</evidence>
<keyword evidence="3" id="KW-1185">Reference proteome</keyword>
<evidence type="ECO:0000313" key="3">
    <source>
        <dbReference type="Proteomes" id="UP000321720"/>
    </source>
</evidence>
<organism evidence="2 3">
    <name type="scientific">Cellulomonas composti</name>
    <dbReference type="NCBI Taxonomy" id="266130"/>
    <lineage>
        <taxon>Bacteria</taxon>
        <taxon>Bacillati</taxon>
        <taxon>Actinomycetota</taxon>
        <taxon>Actinomycetes</taxon>
        <taxon>Micrococcales</taxon>
        <taxon>Cellulomonadaceae</taxon>
        <taxon>Cellulomonas</taxon>
    </lineage>
</organism>